<feature type="region of interest" description="Disordered" evidence="6">
    <location>
        <begin position="305"/>
        <end position="343"/>
    </location>
</feature>
<evidence type="ECO:0000256" key="3">
    <source>
        <dbReference type="ARBA" id="ARBA00022989"/>
    </source>
</evidence>
<name>A0A485KK87_9STRA</name>
<evidence type="ECO:0000313" key="11">
    <source>
        <dbReference type="Proteomes" id="UP000332933"/>
    </source>
</evidence>
<evidence type="ECO:0000259" key="8">
    <source>
        <dbReference type="PROSITE" id="PS51778"/>
    </source>
</evidence>
<dbReference type="SUPFAM" id="SSF50249">
    <property type="entry name" value="Nucleic acid-binding proteins"/>
    <property type="match status" value="1"/>
</dbReference>
<evidence type="ECO:0000313" key="9">
    <source>
        <dbReference type="EMBL" id="KAF0701122.1"/>
    </source>
</evidence>
<dbReference type="InterPro" id="IPR012340">
    <property type="entry name" value="NA-bd_OB-fold"/>
</dbReference>
<dbReference type="GO" id="GO:0032366">
    <property type="term" value="P:intracellular sterol transport"/>
    <property type="evidence" value="ECO:0007669"/>
    <property type="project" value="TreeGrafter"/>
</dbReference>
<dbReference type="InterPro" id="IPR027267">
    <property type="entry name" value="AH/BAR_dom_sf"/>
</dbReference>
<feature type="compositionally biased region" description="Acidic residues" evidence="6">
    <location>
        <begin position="920"/>
        <end position="931"/>
    </location>
</feature>
<evidence type="ECO:0000256" key="4">
    <source>
        <dbReference type="ARBA" id="ARBA00023136"/>
    </source>
</evidence>
<dbReference type="InterPro" id="IPR011993">
    <property type="entry name" value="PH-like_dom_sf"/>
</dbReference>
<dbReference type="GO" id="GO:0003743">
    <property type="term" value="F:translation initiation factor activity"/>
    <property type="evidence" value="ECO:0007669"/>
    <property type="project" value="UniProtKB-UniRule"/>
</dbReference>
<accession>A0A485KK87</accession>
<reference evidence="10 11" key="1">
    <citation type="submission" date="2019-03" db="EMBL/GenBank/DDBJ databases">
        <authorList>
            <person name="Gaulin E."/>
            <person name="Dumas B."/>
        </authorList>
    </citation>
    <scope>NUCLEOTIDE SEQUENCE [LARGE SCALE GENOMIC DNA]</scope>
    <source>
        <strain evidence="10">CBS 568.67</strain>
    </source>
</reference>
<dbReference type="GO" id="GO:0005886">
    <property type="term" value="C:plasma membrane"/>
    <property type="evidence" value="ECO:0007669"/>
    <property type="project" value="TreeGrafter"/>
</dbReference>
<keyword evidence="5" id="KW-0396">Initiation factor</keyword>
<dbReference type="Proteomes" id="UP000332933">
    <property type="component" value="Unassembled WGS sequence"/>
</dbReference>
<dbReference type="InterPro" id="IPR051482">
    <property type="entry name" value="Cholesterol_transport"/>
</dbReference>
<gene>
    <name evidence="10" type="primary">Aste57867_8419</name>
    <name evidence="9" type="ORF">As57867_008387</name>
    <name evidence="10" type="ORF">ASTE57867_8419</name>
</gene>
<dbReference type="GO" id="GO:0120015">
    <property type="term" value="F:sterol transfer activity"/>
    <property type="evidence" value="ECO:0007669"/>
    <property type="project" value="TreeGrafter"/>
</dbReference>
<keyword evidence="3" id="KW-1133">Transmembrane helix</keyword>
<dbReference type="InterPro" id="IPR006196">
    <property type="entry name" value="RNA-binding_domain_S1_IF1"/>
</dbReference>
<evidence type="ECO:0000256" key="1">
    <source>
        <dbReference type="ARBA" id="ARBA00004167"/>
    </source>
</evidence>
<dbReference type="GO" id="GO:0003723">
    <property type="term" value="F:RNA binding"/>
    <property type="evidence" value="ECO:0007669"/>
    <property type="project" value="InterPro"/>
</dbReference>
<keyword evidence="5" id="KW-0648">Protein biosynthesis</keyword>
<dbReference type="InterPro" id="IPR031968">
    <property type="entry name" value="VASt"/>
</dbReference>
<evidence type="ECO:0000256" key="6">
    <source>
        <dbReference type="SAM" id="MobiDB-lite"/>
    </source>
</evidence>
<keyword evidence="11" id="KW-1185">Reference proteome</keyword>
<keyword evidence="4" id="KW-0472">Membrane</keyword>
<feature type="region of interest" description="Disordered" evidence="6">
    <location>
        <begin position="869"/>
        <end position="931"/>
    </location>
</feature>
<dbReference type="Pfam" id="PF16016">
    <property type="entry name" value="VASt"/>
    <property type="match status" value="1"/>
</dbReference>
<evidence type="ECO:0000256" key="5">
    <source>
        <dbReference type="PROSITE-ProRule" id="PRU00181"/>
    </source>
</evidence>
<sequence length="931" mass="106052">MSDQGVIFTHTMMNTLIECIAAEETFVGSLEKMLKSYSEANSAHSSSTALFSSSNVVVVDEGSTLSQGWEAVIMQQQRVSYLHKEFGSLLAEPVSLSLGTMKAEYNEVKLKLDGELQRVSEEMSRELSSHLKLVNKMDTKVKELATCKSTLSVNGEEKEAPLQRFMESPVERSRKLGTKVDQLHEETIELCTLVEQSQAVLNSKIVGYREDIQNIVSLYMKNEKYRLDVKKSSLRSLVKANEHLVHGLLNATHVVLLEVEKINSSSDIKEFIERSQVPWEPHHHITPILHDNPILTSAISSHESKPSKLARVGSLGRSSDEGEDFHDQYRNDKNIPEESQREETFGASDLQKNFNLPPSEQVVNSFSCALYINNFPHHGRLYLSQGYLCFTGWRESYLVLPLMEITNIEKKNTALVVPNGMEIRTEKQGKLFFASFIFRDECLQAILQLIEIKKQTRDMLSPAAQTVDEHSNNVISAETNHVENVDKHREEDIEQGDLEVMEGLQSILLHDFDTVLDQTISFSVDFAFEHLWRPQEFLSSLLVESGETFVSVGPWDLNHNIYAAFNKPESFFATRCVTYTHNKKYMVGPSSIPTAQIQRYKYMKSKWLVISVTSSVSDAPYHDYFRAESRWFFTSTENMNECRLRTGVRLFWNKSTWLKKQIENATSSESKETMKYWIEKAVEFANQKSSGSTESASVVVEHVTDSYEPSPNISNSSDFKFELGESKGIALKPIHEALKIFGVLCILLCAWTLLQMFFMMRESLRLQDVLYGEPEPVTGELIVQVQAMRGSNLFEIVTPEGKTGIAMLPTKYRKLIWIRRGDYLIVGETTGDKKGAVNYMVEHILYKEQIKHLKKKDLWPAAFTVDESEISSKEEENSMSRSETVDQVLCSQRSYNENDDETQNDPVLFVNRNRMGGQYVDEDDDDDSDGE</sequence>
<evidence type="ECO:0000259" key="7">
    <source>
        <dbReference type="PROSITE" id="PS50832"/>
    </source>
</evidence>
<dbReference type="SMART" id="SM00568">
    <property type="entry name" value="GRAM"/>
    <property type="match status" value="1"/>
</dbReference>
<dbReference type="Gene3D" id="2.30.29.30">
    <property type="entry name" value="Pleckstrin-homology domain (PH domain)/Phosphotyrosine-binding domain (PTB)"/>
    <property type="match status" value="1"/>
</dbReference>
<dbReference type="GO" id="GO:0032934">
    <property type="term" value="F:sterol binding"/>
    <property type="evidence" value="ECO:0007669"/>
    <property type="project" value="TreeGrafter"/>
</dbReference>
<dbReference type="Pfam" id="PF02893">
    <property type="entry name" value="GRAM"/>
    <property type="match status" value="1"/>
</dbReference>
<organism evidence="10 11">
    <name type="scientific">Aphanomyces stellatus</name>
    <dbReference type="NCBI Taxonomy" id="120398"/>
    <lineage>
        <taxon>Eukaryota</taxon>
        <taxon>Sar</taxon>
        <taxon>Stramenopiles</taxon>
        <taxon>Oomycota</taxon>
        <taxon>Saprolegniomycetes</taxon>
        <taxon>Saprolegniales</taxon>
        <taxon>Verrucalvaceae</taxon>
        <taxon>Aphanomyces</taxon>
    </lineage>
</organism>
<dbReference type="PROSITE" id="PS51778">
    <property type="entry name" value="VAST"/>
    <property type="match status" value="1"/>
</dbReference>
<dbReference type="PANTHER" id="PTHR23319">
    <property type="entry name" value="GRAM DOMAIN CONTAINING 1B, ISOFORM E"/>
    <property type="match status" value="1"/>
</dbReference>
<dbReference type="InterPro" id="IPR004182">
    <property type="entry name" value="GRAM"/>
</dbReference>
<dbReference type="Gene3D" id="2.40.50.140">
    <property type="entry name" value="Nucleic acid-binding proteins"/>
    <property type="match status" value="1"/>
</dbReference>
<dbReference type="GO" id="GO:0005789">
    <property type="term" value="C:endoplasmic reticulum membrane"/>
    <property type="evidence" value="ECO:0007669"/>
    <property type="project" value="TreeGrafter"/>
</dbReference>
<feature type="domain" description="S1-like" evidence="7">
    <location>
        <begin position="779"/>
        <end position="849"/>
    </location>
</feature>
<feature type="compositionally biased region" description="Basic and acidic residues" evidence="6">
    <location>
        <begin position="325"/>
        <end position="343"/>
    </location>
</feature>
<dbReference type="OrthoDB" id="74360at2759"/>
<feature type="domain" description="VASt" evidence="8">
    <location>
        <begin position="511"/>
        <end position="689"/>
    </location>
</feature>
<dbReference type="AlphaFoldDB" id="A0A485KK87"/>
<comment type="subcellular location">
    <subcellularLocation>
        <location evidence="1">Membrane</location>
        <topology evidence="1">Single-pass membrane protein</topology>
    </subcellularLocation>
</comment>
<dbReference type="EMBL" id="VJMH01005102">
    <property type="protein sequence ID" value="KAF0701122.1"/>
    <property type="molecule type" value="Genomic_DNA"/>
</dbReference>
<dbReference type="InterPro" id="IPR001253">
    <property type="entry name" value="TIF_eIF-1A"/>
</dbReference>
<evidence type="ECO:0000313" key="10">
    <source>
        <dbReference type="EMBL" id="VFT85305.1"/>
    </source>
</evidence>
<dbReference type="SMART" id="SM00652">
    <property type="entry name" value="eIF1a"/>
    <property type="match status" value="1"/>
</dbReference>
<dbReference type="PROSITE" id="PS50832">
    <property type="entry name" value="S1_IF1_TYPE"/>
    <property type="match status" value="1"/>
</dbReference>
<dbReference type="PANTHER" id="PTHR23319:SF4">
    <property type="entry name" value="GRAM DOMAIN CONTAINING 1B, ISOFORM E"/>
    <property type="match status" value="1"/>
</dbReference>
<dbReference type="Pfam" id="PF01176">
    <property type="entry name" value="eIF-1a"/>
    <property type="match status" value="1"/>
</dbReference>
<keyword evidence="2" id="KW-0812">Transmembrane</keyword>
<proteinExistence type="predicted"/>
<protein>
    <submittedName>
        <fullName evidence="10">Aste57867_8419 protein</fullName>
    </submittedName>
</protein>
<evidence type="ECO:0000256" key="2">
    <source>
        <dbReference type="ARBA" id="ARBA00022692"/>
    </source>
</evidence>
<dbReference type="GO" id="GO:0140268">
    <property type="term" value="C:endoplasmic reticulum-plasma membrane contact site"/>
    <property type="evidence" value="ECO:0007669"/>
    <property type="project" value="TreeGrafter"/>
</dbReference>
<dbReference type="Gene3D" id="1.20.1270.60">
    <property type="entry name" value="Arfaptin homology (AH) domain/BAR domain"/>
    <property type="match status" value="1"/>
</dbReference>
<dbReference type="SUPFAM" id="SSF103657">
    <property type="entry name" value="BAR/IMD domain-like"/>
    <property type="match status" value="1"/>
</dbReference>
<reference evidence="9" key="2">
    <citation type="submission" date="2019-06" db="EMBL/GenBank/DDBJ databases">
        <title>Genomics analysis of Aphanomyces spp. identifies a new class of oomycete effector associated with host adaptation.</title>
        <authorList>
            <person name="Gaulin E."/>
        </authorList>
    </citation>
    <scope>NUCLEOTIDE SEQUENCE</scope>
    <source>
        <strain evidence="9">CBS 578.67</strain>
    </source>
</reference>
<dbReference type="EMBL" id="CAADRA010005123">
    <property type="protein sequence ID" value="VFT85305.1"/>
    <property type="molecule type" value="Genomic_DNA"/>
</dbReference>